<dbReference type="RefSeq" id="WP_267532283.1">
    <property type="nucleotide sequence ID" value="NZ_JAPNKA010000001.1"/>
</dbReference>
<feature type="transmembrane region" description="Helical" evidence="10">
    <location>
        <begin position="295"/>
        <end position="314"/>
    </location>
</feature>
<dbReference type="SMART" id="SM00388">
    <property type="entry name" value="HisKA"/>
    <property type="match status" value="1"/>
</dbReference>
<dbReference type="InterPro" id="IPR003661">
    <property type="entry name" value="HisK_dim/P_dom"/>
</dbReference>
<evidence type="ECO:0000256" key="7">
    <source>
        <dbReference type="ARBA" id="ARBA00022989"/>
    </source>
</evidence>
<feature type="region of interest" description="Disordered" evidence="9">
    <location>
        <begin position="693"/>
        <end position="712"/>
    </location>
</feature>
<dbReference type="InterPro" id="IPR007895">
    <property type="entry name" value="MASE1"/>
</dbReference>
<evidence type="ECO:0000259" key="11">
    <source>
        <dbReference type="PROSITE" id="PS50109"/>
    </source>
</evidence>
<keyword evidence="6 10" id="KW-0812">Transmembrane</keyword>
<feature type="transmembrane region" description="Helical" evidence="10">
    <location>
        <begin position="176"/>
        <end position="198"/>
    </location>
</feature>
<dbReference type="Gene3D" id="3.30.565.10">
    <property type="entry name" value="Histidine kinase-like ATPase, C-terminal domain"/>
    <property type="match status" value="1"/>
</dbReference>
<keyword evidence="5" id="KW-0597">Phosphoprotein</keyword>
<name>A0ABT3ZV49_9BACT</name>
<dbReference type="PROSITE" id="PS50109">
    <property type="entry name" value="HIS_KIN"/>
    <property type="match status" value="1"/>
</dbReference>
<evidence type="ECO:0000256" key="3">
    <source>
        <dbReference type="ARBA" id="ARBA00012438"/>
    </source>
</evidence>
<protein>
    <recommendedName>
        <fullName evidence="3">histidine kinase</fullName>
        <ecNumber evidence="3">2.7.13.3</ecNumber>
    </recommendedName>
</protein>
<evidence type="ECO:0000256" key="1">
    <source>
        <dbReference type="ARBA" id="ARBA00000085"/>
    </source>
</evidence>
<dbReference type="Gene3D" id="1.10.287.130">
    <property type="match status" value="1"/>
</dbReference>
<evidence type="ECO:0000256" key="8">
    <source>
        <dbReference type="ARBA" id="ARBA00023136"/>
    </source>
</evidence>
<evidence type="ECO:0000256" key="2">
    <source>
        <dbReference type="ARBA" id="ARBA00004651"/>
    </source>
</evidence>
<evidence type="ECO:0000256" key="4">
    <source>
        <dbReference type="ARBA" id="ARBA00022475"/>
    </source>
</evidence>
<feature type="transmembrane region" description="Helical" evidence="10">
    <location>
        <begin position="210"/>
        <end position="228"/>
    </location>
</feature>
<accession>A0ABT3ZV49</accession>
<dbReference type="InterPro" id="IPR036890">
    <property type="entry name" value="HATPase_C_sf"/>
</dbReference>
<comment type="subcellular location">
    <subcellularLocation>
        <location evidence="2">Cell membrane</location>
        <topology evidence="2">Multi-pass membrane protein</topology>
    </subcellularLocation>
</comment>
<organism evidence="12 13">
    <name type="scientific">Archangium lansingense</name>
    <dbReference type="NCBI Taxonomy" id="2995310"/>
    <lineage>
        <taxon>Bacteria</taxon>
        <taxon>Pseudomonadati</taxon>
        <taxon>Myxococcota</taxon>
        <taxon>Myxococcia</taxon>
        <taxon>Myxococcales</taxon>
        <taxon>Cystobacterineae</taxon>
        <taxon>Archangiaceae</taxon>
        <taxon>Archangium</taxon>
    </lineage>
</organism>
<dbReference type="SUPFAM" id="SSF47384">
    <property type="entry name" value="Homodimeric domain of signal transducing histidine kinase"/>
    <property type="match status" value="1"/>
</dbReference>
<sequence>MHTFISEDNSMAYLGRGKARVLPGEVWWRALLLFAAFCGLKSLSYFFLFPGMAASSVWLPGGLTLAVFLREDPRRWPLYLVAVFSAESVLVHLHGDTWSTVPFFALANCLRTVVGAGLMRRWLDGPVTFSRPREVVALLIAGGLLSPLLSATLGMGAVALFGPAPLSREAFAQGWLGWYLSDGLGGILVAPLLLTWAARRPWTWRFREDVELLGTMVLLALVAHAAFGGPAPRGIALSMPYLCLPFVLWSTLRLGPRGAATATMVLGSFAVWHTAAGRGPFGVMDATIPERVLSVQLFLAVAGLSTLILAALVCDRRRVEREQRLLAESGAVLAESLNPQETLPRVARLLAPELFSGFVVWLADEDGRLVPAARTGLSREVEERLREALRSLARPSERQLGPEGACVLARIQHRGRLLGGLALVQAGHTHLVRLRSLAFAEDLAHHCALALENARLLGQFQAAVHIRDEFITVAAHELRTPLTALKLQLQSLQRPLRQSPDAEPLLARLHSVSRQVSRLGRLVESLLDVGRLNTGRLQLEREPLELGGLVQDVVERFSEDLGRAGCAVSLSLQPHVTGLWDRNRLEQALSHLLGNAVKFGAGRPIGIQVEQGGDMARLIVEDQGIGVSPEALGRIFGRFERAVPSREYGGLGLGLFLTRQIVEAHGGTIQVTSQPGEGATFVLELPASSVGSYLSGTSAPSWSRPVADPHLT</sequence>
<evidence type="ECO:0000313" key="12">
    <source>
        <dbReference type="EMBL" id="MCY1073270.1"/>
    </source>
</evidence>
<dbReference type="SMART" id="SM00387">
    <property type="entry name" value="HATPase_c"/>
    <property type="match status" value="1"/>
</dbReference>
<reference evidence="12 13" key="1">
    <citation type="submission" date="2022-11" db="EMBL/GenBank/DDBJ databases">
        <title>Minimal conservation of predation-associated metabolite biosynthetic gene clusters underscores biosynthetic potential of Myxococcota including descriptions for ten novel species: Archangium lansinium sp. nov., Myxococcus landrumus sp. nov., Nannocystis bai.</title>
        <authorList>
            <person name="Ahearne A."/>
            <person name="Stevens C."/>
            <person name="Phillips K."/>
        </authorList>
    </citation>
    <scope>NUCLEOTIDE SEQUENCE [LARGE SCALE GENOMIC DNA]</scope>
    <source>
        <strain evidence="12 13">MIWBW</strain>
    </source>
</reference>
<feature type="transmembrane region" description="Helical" evidence="10">
    <location>
        <begin position="135"/>
        <end position="164"/>
    </location>
</feature>
<evidence type="ECO:0000313" key="13">
    <source>
        <dbReference type="Proteomes" id="UP001207654"/>
    </source>
</evidence>
<keyword evidence="8 10" id="KW-0472">Membrane</keyword>
<dbReference type="InterPro" id="IPR029016">
    <property type="entry name" value="GAF-like_dom_sf"/>
</dbReference>
<dbReference type="InterPro" id="IPR004358">
    <property type="entry name" value="Sig_transdc_His_kin-like_C"/>
</dbReference>
<dbReference type="CDD" id="cd00082">
    <property type="entry name" value="HisKA"/>
    <property type="match status" value="1"/>
</dbReference>
<dbReference type="EC" id="2.7.13.3" evidence="3"/>
<proteinExistence type="predicted"/>
<dbReference type="SUPFAM" id="SSF55874">
    <property type="entry name" value="ATPase domain of HSP90 chaperone/DNA topoisomerase II/histidine kinase"/>
    <property type="match status" value="1"/>
</dbReference>
<dbReference type="InterPro" id="IPR005467">
    <property type="entry name" value="His_kinase_dom"/>
</dbReference>
<comment type="caution">
    <text evidence="12">The sequence shown here is derived from an EMBL/GenBank/DDBJ whole genome shotgun (WGS) entry which is preliminary data.</text>
</comment>
<dbReference type="SUPFAM" id="SSF55781">
    <property type="entry name" value="GAF domain-like"/>
    <property type="match status" value="1"/>
</dbReference>
<evidence type="ECO:0000256" key="5">
    <source>
        <dbReference type="ARBA" id="ARBA00022553"/>
    </source>
</evidence>
<dbReference type="PRINTS" id="PR00344">
    <property type="entry name" value="BCTRLSENSOR"/>
</dbReference>
<keyword evidence="7 10" id="KW-1133">Transmembrane helix</keyword>
<dbReference type="Pfam" id="PF02518">
    <property type="entry name" value="HATPase_c"/>
    <property type="match status" value="1"/>
</dbReference>
<evidence type="ECO:0000256" key="9">
    <source>
        <dbReference type="SAM" id="MobiDB-lite"/>
    </source>
</evidence>
<dbReference type="PANTHER" id="PTHR43547:SF2">
    <property type="entry name" value="HYBRID SIGNAL TRANSDUCTION HISTIDINE KINASE C"/>
    <property type="match status" value="1"/>
</dbReference>
<evidence type="ECO:0000256" key="10">
    <source>
        <dbReference type="SAM" id="Phobius"/>
    </source>
</evidence>
<dbReference type="Pfam" id="PF00512">
    <property type="entry name" value="HisKA"/>
    <property type="match status" value="1"/>
</dbReference>
<dbReference type="Pfam" id="PF05231">
    <property type="entry name" value="MASE1"/>
    <property type="match status" value="1"/>
</dbReference>
<evidence type="ECO:0000256" key="6">
    <source>
        <dbReference type="ARBA" id="ARBA00022692"/>
    </source>
</evidence>
<dbReference type="InterPro" id="IPR003594">
    <property type="entry name" value="HATPase_dom"/>
</dbReference>
<dbReference type="PANTHER" id="PTHR43547">
    <property type="entry name" value="TWO-COMPONENT HISTIDINE KINASE"/>
    <property type="match status" value="1"/>
</dbReference>
<dbReference type="InterPro" id="IPR036097">
    <property type="entry name" value="HisK_dim/P_sf"/>
</dbReference>
<dbReference type="CDD" id="cd00075">
    <property type="entry name" value="HATPase"/>
    <property type="match status" value="1"/>
</dbReference>
<feature type="transmembrane region" description="Helical" evidence="10">
    <location>
        <begin position="234"/>
        <end position="252"/>
    </location>
</feature>
<gene>
    <name evidence="12" type="ORF">OV287_02130</name>
</gene>
<keyword evidence="4" id="KW-1003">Cell membrane</keyword>
<dbReference type="EMBL" id="JAPNKA010000001">
    <property type="protein sequence ID" value="MCY1073270.1"/>
    <property type="molecule type" value="Genomic_DNA"/>
</dbReference>
<keyword evidence="13" id="KW-1185">Reference proteome</keyword>
<feature type="transmembrane region" description="Helical" evidence="10">
    <location>
        <begin position="259"/>
        <end position="275"/>
    </location>
</feature>
<dbReference type="Proteomes" id="UP001207654">
    <property type="component" value="Unassembled WGS sequence"/>
</dbReference>
<feature type="transmembrane region" description="Helical" evidence="10">
    <location>
        <begin position="52"/>
        <end position="69"/>
    </location>
</feature>
<dbReference type="Gene3D" id="3.30.450.40">
    <property type="match status" value="1"/>
</dbReference>
<feature type="domain" description="Histidine kinase" evidence="11">
    <location>
        <begin position="473"/>
        <end position="689"/>
    </location>
</feature>
<comment type="catalytic activity">
    <reaction evidence="1">
        <text>ATP + protein L-histidine = ADP + protein N-phospho-L-histidine.</text>
        <dbReference type="EC" id="2.7.13.3"/>
    </reaction>
</comment>